<dbReference type="OrthoDB" id="10482630at2759"/>
<evidence type="ECO:0000313" key="2">
    <source>
        <dbReference type="Proteomes" id="UP000664521"/>
    </source>
</evidence>
<reference evidence="1" key="1">
    <citation type="submission" date="2021-03" db="EMBL/GenBank/DDBJ databases">
        <authorList>
            <person name="Tagirdzhanova G."/>
        </authorList>
    </citation>
    <scope>NUCLEOTIDE SEQUENCE</scope>
</reference>
<proteinExistence type="predicted"/>
<dbReference type="SUPFAM" id="SSF52047">
    <property type="entry name" value="RNI-like"/>
    <property type="match status" value="1"/>
</dbReference>
<accession>A0A8H3FW77</accession>
<gene>
    <name evidence="1" type="ORF">HETSPECPRED_007821</name>
</gene>
<sequence>MLQGSTKVTSIEVHHGWARAWSKLYPLVPQSDLDERFRFDRALLFKNLIKNLPRLECLEFDFDWNLPARMMIPVDFLEFDSFPDVGSLILDNWPFGHFGPNSLQSRFRPAVLQKLSLFNSFDIDNLFEILVRNDTQLKLLVVKYVCRRHTYPLHQTIDPWPEFTTFLLQQRSIEELGLNECEMRKAPMVRCALENGASLKSLDIHFHERPWLRNVQRRQIGPWFDYQLLEGIRIGCGALEKLEIDLPLEELIADTSPYFPILSTFPALTDLTIYTYNQTTPFHPRYQTPTPVASLAAVIFCPTLRTFTFNIEDTNSEHHDDEASTWRRWVVKPRRSDTTQPGPPNQAPRGRFEIVERTERKWEKWIGRMARAKGEDRDVVEGLNRKWKRRKWVAAKAWFEARAEKKGGVRGM</sequence>
<name>A0A8H3FW77_9LECA</name>
<dbReference type="EMBL" id="CAJPDS010000058">
    <property type="protein sequence ID" value="CAF9931185.1"/>
    <property type="molecule type" value="Genomic_DNA"/>
</dbReference>
<dbReference type="Proteomes" id="UP000664521">
    <property type="component" value="Unassembled WGS sequence"/>
</dbReference>
<keyword evidence="2" id="KW-1185">Reference proteome</keyword>
<evidence type="ECO:0000313" key="1">
    <source>
        <dbReference type="EMBL" id="CAF9931185.1"/>
    </source>
</evidence>
<comment type="caution">
    <text evidence="1">The sequence shown here is derived from an EMBL/GenBank/DDBJ whole genome shotgun (WGS) entry which is preliminary data.</text>
</comment>
<organism evidence="1 2">
    <name type="scientific">Heterodermia speciosa</name>
    <dbReference type="NCBI Taxonomy" id="116794"/>
    <lineage>
        <taxon>Eukaryota</taxon>
        <taxon>Fungi</taxon>
        <taxon>Dikarya</taxon>
        <taxon>Ascomycota</taxon>
        <taxon>Pezizomycotina</taxon>
        <taxon>Lecanoromycetes</taxon>
        <taxon>OSLEUM clade</taxon>
        <taxon>Lecanoromycetidae</taxon>
        <taxon>Caliciales</taxon>
        <taxon>Physciaceae</taxon>
        <taxon>Heterodermia</taxon>
    </lineage>
</organism>
<protein>
    <submittedName>
        <fullName evidence="1">Uncharacterized protein</fullName>
    </submittedName>
</protein>
<dbReference type="AlphaFoldDB" id="A0A8H3FW77"/>